<protein>
    <submittedName>
        <fullName evidence="3">Ribokinase-like protein</fullName>
    </submittedName>
</protein>
<keyword evidence="4" id="KW-1185">Reference proteome</keyword>
<dbReference type="AlphaFoldDB" id="A0A4P9ZV96"/>
<feature type="region of interest" description="Disordered" evidence="1">
    <location>
        <begin position="312"/>
        <end position="369"/>
    </location>
</feature>
<keyword evidence="3" id="KW-0808">Transferase</keyword>
<dbReference type="InterPro" id="IPR029056">
    <property type="entry name" value="Ribokinase-like"/>
</dbReference>
<dbReference type="SUPFAM" id="SSF53613">
    <property type="entry name" value="Ribokinase-like"/>
    <property type="match status" value="1"/>
</dbReference>
<dbReference type="EMBL" id="ML002527">
    <property type="protein sequence ID" value="RKP37198.1"/>
    <property type="molecule type" value="Genomic_DNA"/>
</dbReference>
<dbReference type="Proteomes" id="UP000268162">
    <property type="component" value="Unassembled WGS sequence"/>
</dbReference>
<evidence type="ECO:0000313" key="3">
    <source>
        <dbReference type="EMBL" id="RKP37198.1"/>
    </source>
</evidence>
<accession>A0A4P9ZV96</accession>
<feature type="compositionally biased region" description="Basic and acidic residues" evidence="1">
    <location>
        <begin position="359"/>
        <end position="368"/>
    </location>
</feature>
<dbReference type="OrthoDB" id="26487at2759"/>
<dbReference type="GO" id="GO:0016301">
    <property type="term" value="F:kinase activity"/>
    <property type="evidence" value="ECO:0007669"/>
    <property type="project" value="UniProtKB-KW"/>
</dbReference>
<dbReference type="Gene3D" id="3.40.1190.20">
    <property type="match status" value="2"/>
</dbReference>
<dbReference type="STRING" id="215637.A0A4P9ZV96"/>
<feature type="domain" description="Carbohydrate kinase PfkB" evidence="2">
    <location>
        <begin position="29"/>
        <end position="252"/>
    </location>
</feature>
<evidence type="ECO:0000259" key="2">
    <source>
        <dbReference type="Pfam" id="PF00294"/>
    </source>
</evidence>
<keyword evidence="3" id="KW-0418">Kinase</keyword>
<gene>
    <name evidence="3" type="ORF">BJ085DRAFT_31676</name>
</gene>
<sequence length="445" mass="49380">MTLLKPNDILIIGPNAASQTTLFFDDFRAHNVNRAYKKSHSIGGKGQNCALACHKFGFTKKVTLLQTVGGETGQYVGNVLRQKDIHHVNILDASTGFMTELIEPTSLITEAECADFESNARQLITNGGDIMKMIAICGSCPNGMTSRTLATIASLKPPSTLLYVDAVKDIELILETRKVDIIKINTEEFSQIVNQLKLGRIVVSDRRTDELNVREFPQLAHELMDHYGISMVAVTNGPKRAFMFQRGSPVYHTFKIPDLVAVLQRMYFTNLNLFIEKHVENCLPPTITLEHRQKMLEWESENEVCLERMRKLQRDTRMSSDGHPGRPGGDMVPHPSSQLGSALSPHAKGNGLNGSARNDSARQLDDMTSKPPIQLLLNPLGAGDTTNGVFICEYLQSRDPLRAFAMGLAAATASCLVTDFTGYYDVNIMYKVFDGIQVEKHSLHQ</sequence>
<dbReference type="PANTHER" id="PTHR46566">
    <property type="entry name" value="1-PHOSPHOFRUCTOKINASE-RELATED"/>
    <property type="match status" value="1"/>
</dbReference>
<evidence type="ECO:0000256" key="1">
    <source>
        <dbReference type="SAM" id="MobiDB-lite"/>
    </source>
</evidence>
<name>A0A4P9ZV96_9FUNG</name>
<evidence type="ECO:0000313" key="4">
    <source>
        <dbReference type="Proteomes" id="UP000268162"/>
    </source>
</evidence>
<organism evidence="3 4">
    <name type="scientific">Dimargaris cristalligena</name>
    <dbReference type="NCBI Taxonomy" id="215637"/>
    <lineage>
        <taxon>Eukaryota</taxon>
        <taxon>Fungi</taxon>
        <taxon>Fungi incertae sedis</taxon>
        <taxon>Zoopagomycota</taxon>
        <taxon>Kickxellomycotina</taxon>
        <taxon>Dimargaritomycetes</taxon>
        <taxon>Dimargaritales</taxon>
        <taxon>Dimargaritaceae</taxon>
        <taxon>Dimargaris</taxon>
    </lineage>
</organism>
<dbReference type="Pfam" id="PF00294">
    <property type="entry name" value="PfkB"/>
    <property type="match status" value="1"/>
</dbReference>
<proteinExistence type="predicted"/>
<dbReference type="PANTHER" id="PTHR46566:SF2">
    <property type="entry name" value="ATP-DEPENDENT 6-PHOSPHOFRUCTOKINASE ISOZYME 2"/>
    <property type="match status" value="1"/>
</dbReference>
<reference evidence="4" key="1">
    <citation type="journal article" date="2018" name="Nat. Microbiol.">
        <title>Leveraging single-cell genomics to expand the fungal tree of life.</title>
        <authorList>
            <person name="Ahrendt S.R."/>
            <person name="Quandt C.A."/>
            <person name="Ciobanu D."/>
            <person name="Clum A."/>
            <person name="Salamov A."/>
            <person name="Andreopoulos B."/>
            <person name="Cheng J.F."/>
            <person name="Woyke T."/>
            <person name="Pelin A."/>
            <person name="Henrissat B."/>
            <person name="Reynolds N.K."/>
            <person name="Benny G.L."/>
            <person name="Smith M.E."/>
            <person name="James T.Y."/>
            <person name="Grigoriev I.V."/>
        </authorList>
    </citation>
    <scope>NUCLEOTIDE SEQUENCE [LARGE SCALE GENOMIC DNA]</scope>
    <source>
        <strain evidence="4">RSA 468</strain>
    </source>
</reference>
<feature type="compositionally biased region" description="Basic and acidic residues" evidence="1">
    <location>
        <begin position="312"/>
        <end position="324"/>
    </location>
</feature>
<dbReference type="InterPro" id="IPR011611">
    <property type="entry name" value="PfkB_dom"/>
</dbReference>